<evidence type="ECO:0000259" key="1">
    <source>
        <dbReference type="Pfam" id="PF12937"/>
    </source>
</evidence>
<dbReference type="SUPFAM" id="SSF52047">
    <property type="entry name" value="RNI-like"/>
    <property type="match status" value="1"/>
</dbReference>
<evidence type="ECO:0000313" key="3">
    <source>
        <dbReference type="Proteomes" id="UP001218218"/>
    </source>
</evidence>
<reference evidence="2" key="1">
    <citation type="submission" date="2023-03" db="EMBL/GenBank/DDBJ databases">
        <title>Massive genome expansion in bonnet fungi (Mycena s.s.) driven by repeated elements and novel gene families across ecological guilds.</title>
        <authorList>
            <consortium name="Lawrence Berkeley National Laboratory"/>
            <person name="Harder C.B."/>
            <person name="Miyauchi S."/>
            <person name="Viragh M."/>
            <person name="Kuo A."/>
            <person name="Thoen E."/>
            <person name="Andreopoulos B."/>
            <person name="Lu D."/>
            <person name="Skrede I."/>
            <person name="Drula E."/>
            <person name="Henrissat B."/>
            <person name="Morin E."/>
            <person name="Kohler A."/>
            <person name="Barry K."/>
            <person name="LaButti K."/>
            <person name="Morin E."/>
            <person name="Salamov A."/>
            <person name="Lipzen A."/>
            <person name="Mereny Z."/>
            <person name="Hegedus B."/>
            <person name="Baldrian P."/>
            <person name="Stursova M."/>
            <person name="Weitz H."/>
            <person name="Taylor A."/>
            <person name="Grigoriev I.V."/>
            <person name="Nagy L.G."/>
            <person name="Martin F."/>
            <person name="Kauserud H."/>
        </authorList>
    </citation>
    <scope>NUCLEOTIDE SEQUENCE</scope>
    <source>
        <strain evidence="2">CBHHK002</strain>
    </source>
</reference>
<dbReference type="Gene3D" id="3.80.10.10">
    <property type="entry name" value="Ribonuclease Inhibitor"/>
    <property type="match status" value="1"/>
</dbReference>
<feature type="domain" description="F-box" evidence="1">
    <location>
        <begin position="65"/>
        <end position="112"/>
    </location>
</feature>
<dbReference type="Pfam" id="PF12937">
    <property type="entry name" value="F-box-like"/>
    <property type="match status" value="1"/>
</dbReference>
<gene>
    <name evidence="2" type="ORF">DFH08DRAFT_167325</name>
</gene>
<comment type="caution">
    <text evidence="2">The sequence shown here is derived from an EMBL/GenBank/DDBJ whole genome shotgun (WGS) entry which is preliminary data.</text>
</comment>
<accession>A0AAD7AQX1</accession>
<sequence length="493" mass="55546">MTATPFSVRVRHAVVEQTERTRQSSKADIERLIEESESRIVSLGELRERERACVAALKYLISPIRTLPVELLVEIFGLAIHDDTHIQDAFRISHVCSDWRRAAHGTPGLWTRAIHVNTPAIDSDEVYADGLQNWLARSAPLPVPITWCETEREISCRSSEEVLRIAPRWRSFEAKPKSPLWLVKKFAQCNLESLEELSLDIPSVDPGTVLSFTVPRLRKLGLYINSDPLPILVMPWAQLADFTFNCSSHCSQPDIAFDVLAQCPNLSRASVCTGPLSPRAGKHTLVLSHLRALSVHFSRPAGHAANNGASFLDNLSAPVLEEVCLHFGNLMSHSTPGTEVHWTEAHFPAFQLRTPNLTALELHFSKLTSDDLMTVLHHTPCLERLTLRYCRHCFDDALIGALCYQDGVQLLVPHLHSLDLDGITINKQSADIFVSMLASRWWTDAEAISHLVPPAVTRWTRVGYRSFGRRRSQTGFWALMRDLERKGLPLKWY</sequence>
<name>A0AAD7AQX1_9AGAR</name>
<proteinExistence type="predicted"/>
<organism evidence="2 3">
    <name type="scientific">Mycena albidolilacea</name>
    <dbReference type="NCBI Taxonomy" id="1033008"/>
    <lineage>
        <taxon>Eukaryota</taxon>
        <taxon>Fungi</taxon>
        <taxon>Dikarya</taxon>
        <taxon>Basidiomycota</taxon>
        <taxon>Agaricomycotina</taxon>
        <taxon>Agaricomycetes</taxon>
        <taxon>Agaricomycetidae</taxon>
        <taxon>Agaricales</taxon>
        <taxon>Marasmiineae</taxon>
        <taxon>Mycenaceae</taxon>
        <taxon>Mycena</taxon>
    </lineage>
</organism>
<dbReference type="Proteomes" id="UP001218218">
    <property type="component" value="Unassembled WGS sequence"/>
</dbReference>
<dbReference type="AlphaFoldDB" id="A0AAD7AQX1"/>
<evidence type="ECO:0000313" key="2">
    <source>
        <dbReference type="EMBL" id="KAJ7366412.1"/>
    </source>
</evidence>
<dbReference type="InterPro" id="IPR032675">
    <property type="entry name" value="LRR_dom_sf"/>
</dbReference>
<dbReference type="EMBL" id="JARIHO010000002">
    <property type="protein sequence ID" value="KAJ7366412.1"/>
    <property type="molecule type" value="Genomic_DNA"/>
</dbReference>
<dbReference type="Gene3D" id="1.20.1280.50">
    <property type="match status" value="1"/>
</dbReference>
<dbReference type="InterPro" id="IPR036047">
    <property type="entry name" value="F-box-like_dom_sf"/>
</dbReference>
<dbReference type="InterPro" id="IPR001810">
    <property type="entry name" value="F-box_dom"/>
</dbReference>
<dbReference type="SUPFAM" id="SSF81383">
    <property type="entry name" value="F-box domain"/>
    <property type="match status" value="1"/>
</dbReference>
<protein>
    <recommendedName>
        <fullName evidence="1">F-box domain-containing protein</fullName>
    </recommendedName>
</protein>
<keyword evidence="3" id="KW-1185">Reference proteome</keyword>